<protein>
    <submittedName>
        <fullName evidence="1">Uncharacterized protein</fullName>
    </submittedName>
</protein>
<organism evidence="1 2">
    <name type="scientific">Populus deltoides</name>
    <name type="common">Eastern poplar</name>
    <name type="synonym">Eastern cottonwood</name>
    <dbReference type="NCBI Taxonomy" id="3696"/>
    <lineage>
        <taxon>Eukaryota</taxon>
        <taxon>Viridiplantae</taxon>
        <taxon>Streptophyta</taxon>
        <taxon>Embryophyta</taxon>
        <taxon>Tracheophyta</taxon>
        <taxon>Spermatophyta</taxon>
        <taxon>Magnoliopsida</taxon>
        <taxon>eudicotyledons</taxon>
        <taxon>Gunneridae</taxon>
        <taxon>Pentapetalae</taxon>
        <taxon>rosids</taxon>
        <taxon>fabids</taxon>
        <taxon>Malpighiales</taxon>
        <taxon>Salicaceae</taxon>
        <taxon>Saliceae</taxon>
        <taxon>Populus</taxon>
    </lineage>
</organism>
<evidence type="ECO:0000313" key="1">
    <source>
        <dbReference type="EMBL" id="KAH8485955.1"/>
    </source>
</evidence>
<gene>
    <name evidence="1" type="ORF">H0E87_027408</name>
</gene>
<sequence length="56" mass="6127">AGVLHDKGRILDLVDKKLASSYNRKQALIVLLLAMKCVNLSPTLRPKISEVVSVLV</sequence>
<name>A0A8T2WX72_POPDE</name>
<dbReference type="EMBL" id="JACEGQ020000016">
    <property type="protein sequence ID" value="KAH8485955.1"/>
    <property type="molecule type" value="Genomic_DNA"/>
</dbReference>
<proteinExistence type="predicted"/>
<comment type="caution">
    <text evidence="1">The sequence shown here is derived from an EMBL/GenBank/DDBJ whole genome shotgun (WGS) entry which is preliminary data.</text>
</comment>
<evidence type="ECO:0000313" key="2">
    <source>
        <dbReference type="Proteomes" id="UP000807159"/>
    </source>
</evidence>
<dbReference type="Gene3D" id="1.10.510.10">
    <property type="entry name" value="Transferase(Phosphotransferase) domain 1"/>
    <property type="match status" value="1"/>
</dbReference>
<dbReference type="AlphaFoldDB" id="A0A8T2WX72"/>
<keyword evidence="2" id="KW-1185">Reference proteome</keyword>
<accession>A0A8T2WX72</accession>
<feature type="non-terminal residue" evidence="1">
    <location>
        <position position="1"/>
    </location>
</feature>
<feature type="non-terminal residue" evidence="1">
    <location>
        <position position="56"/>
    </location>
</feature>
<reference evidence="1" key="1">
    <citation type="journal article" date="2021" name="J. Hered.">
        <title>Genome Assembly of Salicaceae Populus deltoides (Eastern Cottonwood) I-69 Based on Nanopore Sequencing and Hi-C Technologies.</title>
        <authorList>
            <person name="Bai S."/>
            <person name="Wu H."/>
            <person name="Zhang J."/>
            <person name="Pan Z."/>
            <person name="Zhao W."/>
            <person name="Li Z."/>
            <person name="Tong C."/>
        </authorList>
    </citation>
    <scope>NUCLEOTIDE SEQUENCE</scope>
    <source>
        <tissue evidence="1">Leaf</tissue>
    </source>
</reference>
<dbReference type="Proteomes" id="UP000807159">
    <property type="component" value="Chromosome 16"/>
</dbReference>